<dbReference type="GO" id="GO:0009897">
    <property type="term" value="C:external side of plasma membrane"/>
    <property type="evidence" value="ECO:0007669"/>
    <property type="project" value="TreeGrafter"/>
</dbReference>
<evidence type="ECO:0000256" key="5">
    <source>
        <dbReference type="ARBA" id="ARBA00023136"/>
    </source>
</evidence>
<comment type="similarity">
    <text evidence="9">Belongs to the SKINT family.</text>
</comment>
<dbReference type="OMA" id="HEWHENV"/>
<dbReference type="EMBL" id="AGCU01069735">
    <property type="status" value="NOT_ANNOTATED_CDS"/>
    <property type="molecule type" value="Genomic_DNA"/>
</dbReference>
<evidence type="ECO:0000256" key="7">
    <source>
        <dbReference type="ARBA" id="ARBA00023180"/>
    </source>
</evidence>
<dbReference type="InterPro" id="IPR003599">
    <property type="entry name" value="Ig_sub"/>
</dbReference>
<dbReference type="Pfam" id="PF07686">
    <property type="entry name" value="V-set"/>
    <property type="match status" value="1"/>
</dbReference>
<evidence type="ECO:0000256" key="9">
    <source>
        <dbReference type="ARBA" id="ARBA00038221"/>
    </source>
</evidence>
<evidence type="ECO:0000256" key="10">
    <source>
        <dbReference type="SAM" id="Phobius"/>
    </source>
</evidence>
<dbReference type="GO" id="GO:0042110">
    <property type="term" value="P:T cell activation"/>
    <property type="evidence" value="ECO:0007669"/>
    <property type="project" value="UniProtKB-ARBA"/>
</dbReference>
<evidence type="ECO:0000256" key="6">
    <source>
        <dbReference type="ARBA" id="ARBA00023157"/>
    </source>
</evidence>
<keyword evidence="6" id="KW-1015">Disulfide bond</keyword>
<feature type="domain" description="Ig-like" evidence="11">
    <location>
        <begin position="20"/>
        <end position="119"/>
    </location>
</feature>
<keyword evidence="7" id="KW-0325">Glycoprotein</keyword>
<reference evidence="13" key="2">
    <citation type="journal article" date="2013" name="Nat. Genet.">
        <title>The draft genomes of soft-shell turtle and green sea turtle yield insights into the development and evolution of the turtle-specific body plan.</title>
        <authorList>
            <person name="Wang Z."/>
            <person name="Pascual-Anaya J."/>
            <person name="Zadissa A."/>
            <person name="Li W."/>
            <person name="Niimura Y."/>
            <person name="Huang Z."/>
            <person name="Li C."/>
            <person name="White S."/>
            <person name="Xiong Z."/>
            <person name="Fang D."/>
            <person name="Wang B."/>
            <person name="Ming Y."/>
            <person name="Chen Y."/>
            <person name="Zheng Y."/>
            <person name="Kuraku S."/>
            <person name="Pignatelli M."/>
            <person name="Herrero J."/>
            <person name="Beal K."/>
            <person name="Nozawa M."/>
            <person name="Li Q."/>
            <person name="Wang J."/>
            <person name="Zhang H."/>
            <person name="Yu L."/>
            <person name="Shigenobu S."/>
            <person name="Wang J."/>
            <person name="Liu J."/>
            <person name="Flicek P."/>
            <person name="Searle S."/>
            <person name="Wang J."/>
            <person name="Kuratani S."/>
            <person name="Yin Y."/>
            <person name="Aken B."/>
            <person name="Zhang G."/>
            <person name="Irie N."/>
        </authorList>
    </citation>
    <scope>NUCLEOTIDE SEQUENCE [LARGE SCALE GENOMIC DNA]</scope>
    <source>
        <strain evidence="13">Daiwa-1</strain>
    </source>
</reference>
<evidence type="ECO:0000256" key="2">
    <source>
        <dbReference type="ARBA" id="ARBA00022692"/>
    </source>
</evidence>
<evidence type="ECO:0000256" key="3">
    <source>
        <dbReference type="ARBA" id="ARBA00022729"/>
    </source>
</evidence>
<name>K7FXG4_PELSI</name>
<keyword evidence="8" id="KW-0393">Immunoglobulin domain</keyword>
<evidence type="ECO:0000259" key="11">
    <source>
        <dbReference type="PROSITE" id="PS50835"/>
    </source>
</evidence>
<dbReference type="GO" id="GO:1903037">
    <property type="term" value="P:regulation of leukocyte cell-cell adhesion"/>
    <property type="evidence" value="ECO:0007669"/>
    <property type="project" value="UniProtKB-ARBA"/>
</dbReference>
<evidence type="ECO:0000313" key="12">
    <source>
        <dbReference type="Ensembl" id="ENSPSIP00000012724.1"/>
    </source>
</evidence>
<organism evidence="12 13">
    <name type="scientific">Pelodiscus sinensis</name>
    <name type="common">Chinese softshell turtle</name>
    <name type="synonym">Trionyx sinensis</name>
    <dbReference type="NCBI Taxonomy" id="13735"/>
    <lineage>
        <taxon>Eukaryota</taxon>
        <taxon>Metazoa</taxon>
        <taxon>Chordata</taxon>
        <taxon>Craniata</taxon>
        <taxon>Vertebrata</taxon>
        <taxon>Euteleostomi</taxon>
        <taxon>Archelosauria</taxon>
        <taxon>Testudinata</taxon>
        <taxon>Testudines</taxon>
        <taxon>Cryptodira</taxon>
        <taxon>Trionychia</taxon>
        <taxon>Trionychidae</taxon>
        <taxon>Pelodiscus</taxon>
    </lineage>
</organism>
<feature type="transmembrane region" description="Helical" evidence="10">
    <location>
        <begin position="221"/>
        <end position="244"/>
    </location>
</feature>
<keyword evidence="5 10" id="KW-0472">Membrane</keyword>
<dbReference type="InterPro" id="IPR053896">
    <property type="entry name" value="BTN3A2-like_Ig-C"/>
</dbReference>
<dbReference type="FunFam" id="2.60.40.10:FF:000088">
    <property type="entry name" value="Butyrophilin subfamily 1 member A1"/>
    <property type="match status" value="1"/>
</dbReference>
<dbReference type="GeneTree" id="ENSGT01120000271914"/>
<dbReference type="InterPro" id="IPR036179">
    <property type="entry name" value="Ig-like_dom_sf"/>
</dbReference>
<keyword evidence="4 10" id="KW-1133">Transmembrane helix</keyword>
<dbReference type="InterPro" id="IPR013783">
    <property type="entry name" value="Ig-like_fold"/>
</dbReference>
<feature type="domain" description="Ig-like" evidence="11">
    <location>
        <begin position="123"/>
        <end position="209"/>
    </location>
</feature>
<evidence type="ECO:0000256" key="1">
    <source>
        <dbReference type="ARBA" id="ARBA00004370"/>
    </source>
</evidence>
<dbReference type="Ensembl" id="ENSPSIT00000012785.1">
    <property type="protein sequence ID" value="ENSPSIP00000012724.1"/>
    <property type="gene ID" value="ENSPSIG00000011449.1"/>
</dbReference>
<keyword evidence="2 10" id="KW-0812">Transmembrane</keyword>
<dbReference type="InterPro" id="IPR013106">
    <property type="entry name" value="Ig_V-set"/>
</dbReference>
<comment type="subcellular location">
    <subcellularLocation>
        <location evidence="1">Membrane</location>
    </subcellularLocation>
</comment>
<dbReference type="FunFam" id="2.60.40.10:FF:000142">
    <property type="entry name" value="V-set domain-containing T-cell activation inhibitor 1"/>
    <property type="match status" value="1"/>
</dbReference>
<proteinExistence type="inferred from homology"/>
<keyword evidence="3" id="KW-0732">Signal</keyword>
<dbReference type="SMART" id="SM00409">
    <property type="entry name" value="IG"/>
    <property type="match status" value="1"/>
</dbReference>
<dbReference type="PANTHER" id="PTHR24100:SF130">
    <property type="entry name" value="BUTYROPHILIN-LIKE PROTEIN 9"/>
    <property type="match status" value="1"/>
</dbReference>
<evidence type="ECO:0000256" key="4">
    <source>
        <dbReference type="ARBA" id="ARBA00022989"/>
    </source>
</evidence>
<reference evidence="13" key="1">
    <citation type="submission" date="2011-10" db="EMBL/GenBank/DDBJ databases">
        <authorList>
            <consortium name="Soft-shell Turtle Genome Consortium"/>
        </authorList>
    </citation>
    <scope>NUCLEOTIDE SEQUENCE [LARGE SCALE GENOMIC DNA]</scope>
    <source>
        <strain evidence="13">Daiwa-1</strain>
    </source>
</reference>
<dbReference type="PANTHER" id="PTHR24100">
    <property type="entry name" value="BUTYROPHILIN"/>
    <property type="match status" value="1"/>
</dbReference>
<accession>K7FXG4</accession>
<dbReference type="eggNOG" id="ENOG502TFCB">
    <property type="taxonomic scope" value="Eukaryota"/>
</dbReference>
<dbReference type="PROSITE" id="PS50835">
    <property type="entry name" value="IG_LIKE"/>
    <property type="match status" value="2"/>
</dbReference>
<dbReference type="InterPro" id="IPR050504">
    <property type="entry name" value="IgSF_BTN/MOG"/>
</dbReference>
<dbReference type="SUPFAM" id="SSF48726">
    <property type="entry name" value="Immunoglobulin"/>
    <property type="match status" value="2"/>
</dbReference>
<evidence type="ECO:0000313" key="13">
    <source>
        <dbReference type="Proteomes" id="UP000007267"/>
    </source>
</evidence>
<dbReference type="HOGENOM" id="CLU_013137_8_4_1"/>
<reference evidence="12" key="3">
    <citation type="submission" date="2025-08" db="UniProtKB">
        <authorList>
            <consortium name="Ensembl"/>
        </authorList>
    </citation>
    <scope>IDENTIFICATION</scope>
</reference>
<dbReference type="Pfam" id="PF22705">
    <property type="entry name" value="C2-set_3"/>
    <property type="match status" value="1"/>
</dbReference>
<dbReference type="GO" id="GO:0001817">
    <property type="term" value="P:regulation of cytokine production"/>
    <property type="evidence" value="ECO:0007669"/>
    <property type="project" value="TreeGrafter"/>
</dbReference>
<dbReference type="GO" id="GO:0050852">
    <property type="term" value="P:T cell receptor signaling pathway"/>
    <property type="evidence" value="ECO:0007669"/>
    <property type="project" value="TreeGrafter"/>
</dbReference>
<evidence type="ECO:0000256" key="8">
    <source>
        <dbReference type="ARBA" id="ARBA00023319"/>
    </source>
</evidence>
<dbReference type="Gene3D" id="2.60.40.10">
    <property type="entry name" value="Immunoglobulins"/>
    <property type="match status" value="2"/>
</dbReference>
<dbReference type="InterPro" id="IPR007110">
    <property type="entry name" value="Ig-like_dom"/>
</dbReference>
<protein>
    <recommendedName>
        <fullName evidence="11">Ig-like domain-containing protein</fullName>
    </recommendedName>
</protein>
<sequence length="260" mass="28663">SVAEKFSLAGSQHPVVGVIGQEVVLPCQLSPPARLSNMEVLWRKIGTEFIPVHEYSDVGPKDQTGEGYQSRTELFPQEFSNGNVSLKLKRLQMTDGGRYHCYVKNLEWSQETTTELQVAAVAPVFIDVLGPQNSGIGLACRSTGWFPKPELQWVGKNLEMEFVTDVTQDTENLYSVVSYITVTEKENSGDISCIVQNGLLEPERQSAIHLTGGIFPQVSPWLIAFLILLALALIGVGACAYLGYTAKRKVSQKKRSEEEA</sequence>
<keyword evidence="13" id="KW-1185">Reference proteome</keyword>
<dbReference type="GO" id="GO:0005102">
    <property type="term" value="F:signaling receptor binding"/>
    <property type="evidence" value="ECO:0007669"/>
    <property type="project" value="TreeGrafter"/>
</dbReference>
<dbReference type="AlphaFoldDB" id="K7FXG4"/>
<dbReference type="Proteomes" id="UP000007267">
    <property type="component" value="Unassembled WGS sequence"/>
</dbReference>
<dbReference type="GO" id="GO:0050863">
    <property type="term" value="P:regulation of T cell activation"/>
    <property type="evidence" value="ECO:0007669"/>
    <property type="project" value="UniProtKB-ARBA"/>
</dbReference>
<reference evidence="12" key="4">
    <citation type="submission" date="2025-09" db="UniProtKB">
        <authorList>
            <consortium name="Ensembl"/>
        </authorList>
    </citation>
    <scope>IDENTIFICATION</scope>
</reference>